<dbReference type="SUPFAM" id="SSF141371">
    <property type="entry name" value="PilZ domain-like"/>
    <property type="match status" value="2"/>
</dbReference>
<dbReference type="Gene3D" id="2.30.110.10">
    <property type="entry name" value="Electron Transport, Fmn-binding Protein, Chain A"/>
    <property type="match status" value="1"/>
</dbReference>
<keyword evidence="7" id="KW-1185">Reference proteome</keyword>
<dbReference type="Gene3D" id="2.40.10.220">
    <property type="entry name" value="predicted glycosyltransferase like domains"/>
    <property type="match status" value="1"/>
</dbReference>
<evidence type="ECO:0000259" key="5">
    <source>
        <dbReference type="Pfam" id="PF12945"/>
    </source>
</evidence>
<dbReference type="Pfam" id="PF12945">
    <property type="entry name" value="PilZNR"/>
    <property type="match status" value="1"/>
</dbReference>
<dbReference type="OrthoDB" id="5915058at2"/>
<sequence>MSINSDDQLVSFLSAGLKLSITLEFGPNDTHSFTADYLGCKLDQFFLVEFPKKAQELLVMRQINNVSVVIRAVTQSKLGHIIAFKSSILSSITTPTGLLFIRIPTHFESKPIRRHERYPLDIPIQVVANAVTYEATMVNLSMTGCAIFIQGENLLEPSSVIEISSELCPVLPDNLNYSIVTIEKQKQGHQLGIQFNQQLKLTDSLKATLLEKAFRATPL</sequence>
<reference evidence="6 7" key="1">
    <citation type="submission" date="2014-11" db="EMBL/GenBank/DDBJ databases">
        <title>Draft Genome Sequence of Vibrio piscirenalis strains CECT 8603T and CECT 8604, two marine Gammaproteobacterium isolated from cultured gilthead sea bream (Sparus aurata).</title>
        <authorList>
            <person name="Arahal D.R."/>
            <person name="Rodrigo-Torres L."/>
            <person name="Lucena T."/>
            <person name="Pujalte M.J."/>
        </authorList>
    </citation>
    <scope>NUCLEOTIDE SEQUENCE [LARGE SCALE GENOMIC DNA]</scope>
    <source>
        <strain evidence="6 7">DCR 1-4-2</strain>
    </source>
</reference>
<evidence type="ECO:0000256" key="1">
    <source>
        <dbReference type="ARBA" id="ARBA00022636"/>
    </source>
</evidence>
<name>A0A0C2JDA4_9VIBR</name>
<keyword evidence="2" id="KW-0547">Nucleotide-binding</keyword>
<dbReference type="Pfam" id="PF07238">
    <property type="entry name" value="PilZ"/>
    <property type="match status" value="1"/>
</dbReference>
<gene>
    <name evidence="6" type="ORF">OJ16_13880</name>
</gene>
<accession>A0A0C2NXW2</accession>
<comment type="caution">
    <text evidence="6">The sequence shown here is derived from an EMBL/GenBank/DDBJ whole genome shotgun (WGS) entry which is preliminary data.</text>
</comment>
<organism evidence="6 7">
    <name type="scientific">Vibrio renipiscarius</name>
    <dbReference type="NCBI Taxonomy" id="1461322"/>
    <lineage>
        <taxon>Bacteria</taxon>
        <taxon>Pseudomonadati</taxon>
        <taxon>Pseudomonadota</taxon>
        <taxon>Gammaproteobacteria</taxon>
        <taxon>Vibrionales</taxon>
        <taxon>Vibrionaceae</taxon>
        <taxon>Vibrio</taxon>
    </lineage>
</organism>
<dbReference type="Proteomes" id="UP000031672">
    <property type="component" value="Unassembled WGS sequence"/>
</dbReference>
<evidence type="ECO:0000259" key="4">
    <source>
        <dbReference type="Pfam" id="PF07238"/>
    </source>
</evidence>
<evidence type="ECO:0000313" key="7">
    <source>
        <dbReference type="Proteomes" id="UP000031672"/>
    </source>
</evidence>
<feature type="domain" description="Type III secretion system flagellar brake protein YcgR PilZN" evidence="5">
    <location>
        <begin position="16"/>
        <end position="104"/>
    </location>
</feature>
<protein>
    <submittedName>
        <fullName evidence="6">Pilus assembly protein PilZ</fullName>
    </submittedName>
</protein>
<dbReference type="GO" id="GO:0035438">
    <property type="term" value="F:cyclic-di-GMP binding"/>
    <property type="evidence" value="ECO:0007669"/>
    <property type="project" value="InterPro"/>
</dbReference>
<evidence type="ECO:0000256" key="3">
    <source>
        <dbReference type="ARBA" id="ARBA00023143"/>
    </source>
</evidence>
<feature type="domain" description="PilZ" evidence="4">
    <location>
        <begin position="112"/>
        <end position="202"/>
    </location>
</feature>
<dbReference type="RefSeq" id="WP_040991859.1">
    <property type="nucleotide sequence ID" value="NZ_JBFRUC010000010.1"/>
</dbReference>
<dbReference type="InterPro" id="IPR012349">
    <property type="entry name" value="Split_barrel_FMN-bd"/>
</dbReference>
<dbReference type="AlphaFoldDB" id="A0A0C2JDA4"/>
<proteinExistence type="predicted"/>
<dbReference type="InterPro" id="IPR009926">
    <property type="entry name" value="T3SS_YcgR_PilZN"/>
</dbReference>
<dbReference type="InterPro" id="IPR009875">
    <property type="entry name" value="PilZ_domain"/>
</dbReference>
<dbReference type="EMBL" id="JTKH01000024">
    <property type="protein sequence ID" value="KII75924.1"/>
    <property type="molecule type" value="Genomic_DNA"/>
</dbReference>
<keyword evidence="3" id="KW-0975">Bacterial flagellum</keyword>
<evidence type="ECO:0000256" key="2">
    <source>
        <dbReference type="ARBA" id="ARBA00022741"/>
    </source>
</evidence>
<accession>A0A0C2JDA4</accession>
<evidence type="ECO:0000313" key="6">
    <source>
        <dbReference type="EMBL" id="KII75924.1"/>
    </source>
</evidence>
<keyword evidence="1" id="KW-0973">c-di-GMP</keyword>